<proteinExistence type="predicted"/>
<dbReference type="Proteomes" id="UP000598996">
    <property type="component" value="Unassembled WGS sequence"/>
</dbReference>
<comment type="caution">
    <text evidence="2">The sequence shown here is derived from an EMBL/GenBank/DDBJ whole genome shotgun (WGS) entry which is preliminary data.</text>
</comment>
<dbReference type="InterPro" id="IPR057679">
    <property type="entry name" value="DUF7919"/>
</dbReference>
<evidence type="ECO:0000313" key="3">
    <source>
        <dbReference type="Proteomes" id="UP000598996"/>
    </source>
</evidence>
<feature type="domain" description="DUF7919" evidence="1">
    <location>
        <begin position="2"/>
        <end position="130"/>
    </location>
</feature>
<evidence type="ECO:0000259" key="1">
    <source>
        <dbReference type="Pfam" id="PF25535"/>
    </source>
</evidence>
<name>A0ABS1VWD2_9ACTN</name>
<dbReference type="EMBL" id="JAENHO010000009">
    <property type="protein sequence ID" value="MBL7258799.1"/>
    <property type="molecule type" value="Genomic_DNA"/>
</dbReference>
<organism evidence="2 3">
    <name type="scientific">Paractinoplanes lichenicola</name>
    <dbReference type="NCBI Taxonomy" id="2802976"/>
    <lineage>
        <taxon>Bacteria</taxon>
        <taxon>Bacillati</taxon>
        <taxon>Actinomycetota</taxon>
        <taxon>Actinomycetes</taxon>
        <taxon>Micromonosporales</taxon>
        <taxon>Micromonosporaceae</taxon>
        <taxon>Paractinoplanes</taxon>
    </lineage>
</organism>
<dbReference type="Pfam" id="PF25535">
    <property type="entry name" value="DUF7919"/>
    <property type="match status" value="1"/>
</dbReference>
<accession>A0ABS1VWD2</accession>
<protein>
    <recommendedName>
        <fullName evidence="1">DUF7919 domain-containing protein</fullName>
    </recommendedName>
</protein>
<sequence>MTHFEELSPYSYGELESLRIADEWIEYRPRHERINVGWLDAPHEFATGTTPDWFADALLDVIAGIQVNATRVSSRRHAYCCSCGRRRASGHAEIRVPDGDGKMFAAPTLVWPYVTAHRYRPPDEFVEAVRAYDPAWAGSWIPEDAERS</sequence>
<evidence type="ECO:0000313" key="2">
    <source>
        <dbReference type="EMBL" id="MBL7258799.1"/>
    </source>
</evidence>
<gene>
    <name evidence="2" type="ORF">JKJ07_31255</name>
</gene>
<keyword evidence="3" id="KW-1185">Reference proteome</keyword>
<reference evidence="2 3" key="1">
    <citation type="submission" date="2021-01" db="EMBL/GenBank/DDBJ databases">
        <title>Actinoplanes sp. nov. LDG1-01 isolated from lichen.</title>
        <authorList>
            <person name="Saeng-In P."/>
            <person name="Phongsopitanun W."/>
            <person name="Kanchanasin P."/>
            <person name="Yuki M."/>
            <person name="Kudo T."/>
            <person name="Ohkuma M."/>
            <person name="Tanasupawat S."/>
        </authorList>
    </citation>
    <scope>NUCLEOTIDE SEQUENCE [LARGE SCALE GENOMIC DNA]</scope>
    <source>
        <strain evidence="2 3">LDG1-01</strain>
    </source>
</reference>
<dbReference type="RefSeq" id="WP_202995453.1">
    <property type="nucleotide sequence ID" value="NZ_JAENHO010000009.1"/>
</dbReference>